<evidence type="ECO:0000313" key="3">
    <source>
        <dbReference type="Proteomes" id="UP001246372"/>
    </source>
</evidence>
<keyword evidence="1" id="KW-0812">Transmembrane</keyword>
<organism evidence="2 3">
    <name type="scientific">Roseateles aquae</name>
    <dbReference type="NCBI Taxonomy" id="3077235"/>
    <lineage>
        <taxon>Bacteria</taxon>
        <taxon>Pseudomonadati</taxon>
        <taxon>Pseudomonadota</taxon>
        <taxon>Betaproteobacteria</taxon>
        <taxon>Burkholderiales</taxon>
        <taxon>Sphaerotilaceae</taxon>
        <taxon>Roseateles</taxon>
    </lineage>
</organism>
<gene>
    <name evidence="2" type="ORF">RQP53_03490</name>
</gene>
<dbReference type="RefSeq" id="WP_315648649.1">
    <property type="nucleotide sequence ID" value="NZ_JAVXZY010000001.1"/>
</dbReference>
<keyword evidence="3" id="KW-1185">Reference proteome</keyword>
<evidence type="ECO:0008006" key="4">
    <source>
        <dbReference type="Google" id="ProtNLM"/>
    </source>
</evidence>
<dbReference type="EMBL" id="JAVXZY010000001">
    <property type="protein sequence ID" value="MDT8998336.1"/>
    <property type="molecule type" value="Genomic_DNA"/>
</dbReference>
<accession>A0ABU3P9C7</accession>
<feature type="transmembrane region" description="Helical" evidence="1">
    <location>
        <begin position="25"/>
        <end position="43"/>
    </location>
</feature>
<keyword evidence="1" id="KW-1133">Transmembrane helix</keyword>
<proteinExistence type="predicted"/>
<protein>
    <recommendedName>
        <fullName evidence="4">DUF4126 domain-containing protein</fullName>
    </recommendedName>
</protein>
<dbReference type="Proteomes" id="UP001246372">
    <property type="component" value="Unassembled WGS sequence"/>
</dbReference>
<feature type="transmembrane region" description="Helical" evidence="1">
    <location>
        <begin position="50"/>
        <end position="72"/>
    </location>
</feature>
<evidence type="ECO:0000313" key="2">
    <source>
        <dbReference type="EMBL" id="MDT8998336.1"/>
    </source>
</evidence>
<name>A0ABU3P9C7_9BURK</name>
<reference evidence="2" key="1">
    <citation type="submission" date="2023-09" db="EMBL/GenBank/DDBJ databases">
        <title>Paucibacter sp. APW11 Genome sequencing and assembly.</title>
        <authorList>
            <person name="Kim I."/>
        </authorList>
    </citation>
    <scope>NUCLEOTIDE SEQUENCE</scope>
    <source>
        <strain evidence="2">APW11</strain>
    </source>
</reference>
<comment type="caution">
    <text evidence="2">The sequence shown here is derived from an EMBL/GenBank/DDBJ whole genome shotgun (WGS) entry which is preliminary data.</text>
</comment>
<feature type="transmembrane region" description="Helical" evidence="1">
    <location>
        <begin position="92"/>
        <end position="116"/>
    </location>
</feature>
<sequence>MSILSALLSRLGLAPDKIQHFEGGLIVSLAGAVVGAVAGWYAAQLLRMPSALLTPLMAAFGAVLSAGTAGVTKEGADWLDNRANPGQHEVSVWDAVATAAGCIPTLCLIAGLMRLLSGGL</sequence>
<evidence type="ECO:0000256" key="1">
    <source>
        <dbReference type="SAM" id="Phobius"/>
    </source>
</evidence>
<keyword evidence="1" id="KW-0472">Membrane</keyword>